<dbReference type="Pfam" id="PF11672">
    <property type="entry name" value="DUF3268"/>
    <property type="match status" value="1"/>
</dbReference>
<reference evidence="1 2" key="1">
    <citation type="submission" date="2018-06" db="EMBL/GenBank/DDBJ databases">
        <title>Genomic Encyclopedia of Type Strains, Phase III (KMG-III): the genomes of soil and plant-associated and newly described type strains.</title>
        <authorList>
            <person name="Whitman W."/>
        </authorList>
    </citation>
    <scope>NUCLEOTIDE SEQUENCE [LARGE SCALE GENOMIC DNA]</scope>
    <source>
        <strain evidence="1 2">CECT 7945</strain>
    </source>
</reference>
<keyword evidence="2" id="KW-1185">Reference proteome</keyword>
<dbReference type="EMBL" id="QJTD01000001">
    <property type="protein sequence ID" value="PYE83185.1"/>
    <property type="molecule type" value="Genomic_DNA"/>
</dbReference>
<accession>A0A2V4XAV5</accession>
<dbReference type="OrthoDB" id="1028010at2"/>
<evidence type="ECO:0000313" key="1">
    <source>
        <dbReference type="EMBL" id="PYE83185.1"/>
    </source>
</evidence>
<comment type="caution">
    <text evidence="1">The sequence shown here is derived from an EMBL/GenBank/DDBJ whole genome shotgun (WGS) entry which is preliminary data.</text>
</comment>
<proteinExistence type="predicted"/>
<gene>
    <name evidence="1" type="ORF">DFQ11_101616</name>
</gene>
<name>A0A2V4XAV5_9FLAO</name>
<evidence type="ECO:0000313" key="2">
    <source>
        <dbReference type="Proteomes" id="UP000248054"/>
    </source>
</evidence>
<dbReference type="InterPro" id="IPR021686">
    <property type="entry name" value="DUF3268"/>
</dbReference>
<protein>
    <submittedName>
        <fullName evidence="1">Uncharacterized protein DUF3268</fullName>
    </submittedName>
</protein>
<dbReference type="RefSeq" id="WP_110474131.1">
    <property type="nucleotide sequence ID" value="NZ_BMWQ01000001.1"/>
</dbReference>
<dbReference type="AlphaFoldDB" id="A0A2V4XAV5"/>
<dbReference type="Proteomes" id="UP000248054">
    <property type="component" value="Unassembled WGS sequence"/>
</dbReference>
<sequence>MSYTYLEIINGKICPYCECESKLVKGENVYPHKINETPRPYYLDKMFYQCINNPNHYVGTYKDNETSLGRIADTDLRRWKNKGHRAFDPLLKNKIHFKNQQEAYQWLSDKMELPIEHTHFGMFTIDQCQKAIKFCEEMINESNS</sequence>
<organism evidence="1 2">
    <name type="scientific">Winogradskyella epiphytica</name>
    <dbReference type="NCBI Taxonomy" id="262005"/>
    <lineage>
        <taxon>Bacteria</taxon>
        <taxon>Pseudomonadati</taxon>
        <taxon>Bacteroidota</taxon>
        <taxon>Flavobacteriia</taxon>
        <taxon>Flavobacteriales</taxon>
        <taxon>Flavobacteriaceae</taxon>
        <taxon>Winogradskyella</taxon>
    </lineage>
</organism>